<keyword evidence="2" id="KW-1185">Reference proteome</keyword>
<evidence type="ECO:0000313" key="2">
    <source>
        <dbReference type="Proteomes" id="UP000199574"/>
    </source>
</evidence>
<accession>A0ABY0UVE2</accession>
<reference evidence="1 2" key="1">
    <citation type="submission" date="2016-10" db="EMBL/GenBank/DDBJ databases">
        <authorList>
            <person name="Varghese N."/>
            <person name="Submissions S."/>
        </authorList>
    </citation>
    <scope>NUCLEOTIDE SEQUENCE [LARGE SCALE GENOMIC DNA]</scope>
    <source>
        <strain evidence="1 2">MAR_2009_60</strain>
    </source>
</reference>
<sequence>MLKILLLTVSYLNMVQKKKYSAFDHASHNLDVHNLLKDNGHFFDWEVTTAFYAALKFFEGSLFPGYFKHPDSQKTTEYKTYNDYRSVYNRFIGGTPHDAMKYFVKHNTNSDVWLNYKELYEVCHVSRYKNYLIEEDELEIARESLEEIRVYCIENQTN</sequence>
<evidence type="ECO:0000313" key="1">
    <source>
        <dbReference type="EMBL" id="SDT22602.1"/>
    </source>
</evidence>
<dbReference type="EMBL" id="LT629754">
    <property type="protein sequence ID" value="SDT22602.1"/>
    <property type="molecule type" value="Genomic_DNA"/>
</dbReference>
<gene>
    <name evidence="1" type="ORF">SAMN05192545_3083</name>
</gene>
<evidence type="ECO:0008006" key="3">
    <source>
        <dbReference type="Google" id="ProtNLM"/>
    </source>
</evidence>
<organism evidence="1 2">
    <name type="scientific">Maribacter dokdonensis</name>
    <dbReference type="NCBI Taxonomy" id="320912"/>
    <lineage>
        <taxon>Bacteria</taxon>
        <taxon>Pseudomonadati</taxon>
        <taxon>Bacteroidota</taxon>
        <taxon>Flavobacteriia</taxon>
        <taxon>Flavobacteriales</taxon>
        <taxon>Flavobacteriaceae</taxon>
        <taxon>Maribacter</taxon>
    </lineage>
</organism>
<proteinExistence type="predicted"/>
<dbReference type="Proteomes" id="UP000199574">
    <property type="component" value="Chromosome I"/>
</dbReference>
<name>A0ABY0UVE2_9FLAO</name>
<protein>
    <recommendedName>
        <fullName evidence="3">HEPN domain-containing protein</fullName>
    </recommendedName>
</protein>